<dbReference type="SUPFAM" id="SSF52540">
    <property type="entry name" value="P-loop containing nucleoside triphosphate hydrolases"/>
    <property type="match status" value="1"/>
</dbReference>
<dbReference type="InterPro" id="IPR033128">
    <property type="entry name" value="Adenylosuccin_syn_Lys_AS"/>
</dbReference>
<comment type="subcellular location">
    <subcellularLocation>
        <location evidence="8">Cytoplasm</location>
    </subcellularLocation>
</comment>
<dbReference type="Pfam" id="PF00709">
    <property type="entry name" value="Adenylsucc_synt"/>
    <property type="match status" value="1"/>
</dbReference>
<evidence type="ECO:0000313" key="12">
    <source>
        <dbReference type="Proteomes" id="UP000557872"/>
    </source>
</evidence>
<feature type="active site" description="Proton acceptor" evidence="8">
    <location>
        <position position="12"/>
    </location>
</feature>
<comment type="function">
    <text evidence="8">Plays an important role in the de novo pathway of purine nucleotide biosynthesis. Catalyzes the first committed step in the biosynthesis of AMP from IMP.</text>
</comment>
<dbReference type="PANTHER" id="PTHR11846:SF0">
    <property type="entry name" value="ADENYLOSUCCINATE SYNTHETASE"/>
    <property type="match status" value="1"/>
</dbReference>
<feature type="binding site" description="in other chain" evidence="8">
    <location>
        <position position="223"/>
    </location>
    <ligand>
        <name>IMP</name>
        <dbReference type="ChEBI" id="CHEBI:58053"/>
        <note>ligand shared between dimeric partners</note>
    </ligand>
</feature>
<dbReference type="EMBL" id="JACBAZ010000001">
    <property type="protein sequence ID" value="NWK54672.1"/>
    <property type="molecule type" value="Genomic_DNA"/>
</dbReference>
<feature type="binding site" evidence="8">
    <location>
        <begin position="39"/>
        <end position="41"/>
    </location>
    <ligand>
        <name>GTP</name>
        <dbReference type="ChEBI" id="CHEBI:37565"/>
    </ligand>
</feature>
<evidence type="ECO:0000313" key="11">
    <source>
        <dbReference type="EMBL" id="NWK54672.1"/>
    </source>
</evidence>
<dbReference type="Gene3D" id="3.40.440.10">
    <property type="entry name" value="Adenylosuccinate Synthetase, subunit A, domain 1"/>
    <property type="match status" value="1"/>
</dbReference>
<dbReference type="HAMAP" id="MF_00011">
    <property type="entry name" value="Adenylosucc_synth"/>
    <property type="match status" value="1"/>
</dbReference>
<dbReference type="SMART" id="SM00788">
    <property type="entry name" value="Adenylsucc_synt"/>
    <property type="match status" value="1"/>
</dbReference>
<comment type="catalytic activity">
    <reaction evidence="8 10">
        <text>IMP + L-aspartate + GTP = N(6)-(1,2-dicarboxyethyl)-AMP + GDP + phosphate + 2 H(+)</text>
        <dbReference type="Rhea" id="RHEA:15753"/>
        <dbReference type="ChEBI" id="CHEBI:15378"/>
        <dbReference type="ChEBI" id="CHEBI:29991"/>
        <dbReference type="ChEBI" id="CHEBI:37565"/>
        <dbReference type="ChEBI" id="CHEBI:43474"/>
        <dbReference type="ChEBI" id="CHEBI:57567"/>
        <dbReference type="ChEBI" id="CHEBI:58053"/>
        <dbReference type="ChEBI" id="CHEBI:58189"/>
        <dbReference type="EC" id="6.3.4.4"/>
    </reaction>
</comment>
<evidence type="ECO:0000256" key="2">
    <source>
        <dbReference type="ARBA" id="ARBA00022598"/>
    </source>
</evidence>
<keyword evidence="5 8" id="KW-0658">Purine biosynthesis</keyword>
<feature type="binding site" evidence="8">
    <location>
        <position position="143"/>
    </location>
    <ligand>
        <name>IMP</name>
        <dbReference type="ChEBI" id="CHEBI:58053"/>
        <note>ligand shared between dimeric partners</note>
    </ligand>
</feature>
<keyword evidence="6 8" id="KW-0460">Magnesium</keyword>
<dbReference type="GO" id="GO:0005525">
    <property type="term" value="F:GTP binding"/>
    <property type="evidence" value="ECO:0007669"/>
    <property type="project" value="UniProtKB-UniRule"/>
</dbReference>
<dbReference type="Gene3D" id="3.90.170.10">
    <property type="entry name" value="Adenylosuccinate Synthetase, subunit A, domain 3"/>
    <property type="match status" value="1"/>
</dbReference>
<dbReference type="PROSITE" id="PS01266">
    <property type="entry name" value="ADENYLOSUCCIN_SYN_1"/>
    <property type="match status" value="1"/>
</dbReference>
<dbReference type="FunFam" id="3.90.170.10:FF:000001">
    <property type="entry name" value="Adenylosuccinate synthetase"/>
    <property type="match status" value="1"/>
</dbReference>
<feature type="binding site" evidence="8">
    <location>
        <begin position="329"/>
        <end position="331"/>
    </location>
    <ligand>
        <name>GTP</name>
        <dbReference type="ChEBI" id="CHEBI:37565"/>
    </ligand>
</feature>
<evidence type="ECO:0000256" key="3">
    <source>
        <dbReference type="ARBA" id="ARBA00022723"/>
    </source>
</evidence>
<dbReference type="InterPro" id="IPR001114">
    <property type="entry name" value="Adenylosuccinate_synthetase"/>
</dbReference>
<keyword evidence="4 8" id="KW-0547">Nucleotide-binding</keyword>
<sequence length="424" mass="45965">MNTIICGLQWGDEGKGKIVDYLTETADVVARGQGGNNAGHTVIANDTKYILHLVPSGILWEGKKCIIGNGVVMDPVGLCKEITNLEEAGIPVQPDKLLISDRAHVVLSYHRELDAAREAALGKNKIGTTKRGIGPTYADKANRNGLRLADMLCEATARELIGIRLAEANDTLAKHDLPTFTVDQVWEDVAPAIERLRPHVTNTIPALHKAWKDGKTILFEGAQGSFLDVDFGTYPFVTSSNTTAGGACTGSGLPPTAIERVVGVCKAYTTRVGSGPFITENDDISDYFHARGMEFGATTGRPRRCGWLDMVLIRYACMVNGVTDLAVTILDGLDERESLQVCVAYDIDGERHDFPPANRAAWDKAQPIYEELPGWQSDTTGARSWDDLPENAKAYLTRLGELAGAPVTYIGNGPEREQTIVVSK</sequence>
<feature type="binding site" description="in other chain" evidence="8">
    <location>
        <position position="129"/>
    </location>
    <ligand>
        <name>IMP</name>
        <dbReference type="ChEBI" id="CHEBI:58053"/>
        <note>ligand shared between dimeric partners</note>
    </ligand>
</feature>
<dbReference type="InterPro" id="IPR042111">
    <property type="entry name" value="Adenylosuccinate_synth_dom3"/>
</dbReference>
<dbReference type="UniPathway" id="UPA00075">
    <property type="reaction ID" value="UER00335"/>
</dbReference>
<dbReference type="EC" id="6.3.4.4" evidence="8 10"/>
<dbReference type="Gene3D" id="1.10.300.10">
    <property type="entry name" value="Adenylosuccinate Synthetase, subunit A, domain 2"/>
    <property type="match status" value="1"/>
</dbReference>
<dbReference type="GO" id="GO:0000287">
    <property type="term" value="F:magnesium ion binding"/>
    <property type="evidence" value="ECO:0007669"/>
    <property type="project" value="UniProtKB-UniRule"/>
</dbReference>
<feature type="binding site" description="in other chain" evidence="8">
    <location>
        <position position="301"/>
    </location>
    <ligand>
        <name>IMP</name>
        <dbReference type="ChEBI" id="CHEBI:58053"/>
        <note>ligand shared between dimeric partners</note>
    </ligand>
</feature>
<comment type="subunit">
    <text evidence="1 8">Homodimer.</text>
</comment>
<reference evidence="11 12" key="1">
    <citation type="submission" date="2020-07" db="EMBL/GenBank/DDBJ databases">
        <title>Roseicoccus Jingziensis gen. nov., sp. nov., isolated from coastal seawater.</title>
        <authorList>
            <person name="Feng X."/>
        </authorList>
    </citation>
    <scope>NUCLEOTIDE SEQUENCE [LARGE SCALE GENOMIC DNA]</scope>
    <source>
        <strain evidence="11 12">N1E253</strain>
    </source>
</reference>
<dbReference type="PROSITE" id="PS00513">
    <property type="entry name" value="ADENYLOSUCCIN_SYN_2"/>
    <property type="match status" value="1"/>
</dbReference>
<dbReference type="GO" id="GO:0044208">
    <property type="term" value="P:'de novo' AMP biosynthetic process"/>
    <property type="evidence" value="ECO:0007669"/>
    <property type="project" value="UniProtKB-UniRule"/>
</dbReference>
<evidence type="ECO:0000256" key="6">
    <source>
        <dbReference type="ARBA" id="ARBA00022842"/>
    </source>
</evidence>
<feature type="binding site" evidence="8">
    <location>
        <position position="12"/>
    </location>
    <ligand>
        <name>Mg(2+)</name>
        <dbReference type="ChEBI" id="CHEBI:18420"/>
    </ligand>
</feature>
<feature type="binding site" evidence="8">
    <location>
        <position position="39"/>
    </location>
    <ligand>
        <name>Mg(2+)</name>
        <dbReference type="ChEBI" id="CHEBI:18420"/>
    </ligand>
</feature>
<evidence type="ECO:0000256" key="8">
    <source>
        <dbReference type="HAMAP-Rule" id="MF_00011"/>
    </source>
</evidence>
<comment type="caution">
    <text evidence="11">The sequence shown here is derived from an EMBL/GenBank/DDBJ whole genome shotgun (WGS) entry which is preliminary data.</text>
</comment>
<evidence type="ECO:0000256" key="7">
    <source>
        <dbReference type="ARBA" id="ARBA00023134"/>
    </source>
</evidence>
<proteinExistence type="inferred from homology"/>
<accession>A0A851GCL0</accession>
<dbReference type="NCBIfam" id="NF002223">
    <property type="entry name" value="PRK01117.1"/>
    <property type="match status" value="1"/>
</dbReference>
<feature type="binding site" description="in other chain" evidence="8">
    <location>
        <begin position="37"/>
        <end position="40"/>
    </location>
    <ligand>
        <name>IMP</name>
        <dbReference type="ChEBI" id="CHEBI:58053"/>
        <note>ligand shared between dimeric partners</note>
    </ligand>
</feature>
<evidence type="ECO:0000256" key="10">
    <source>
        <dbReference type="RuleBase" id="RU000520"/>
    </source>
</evidence>
<comment type="cofactor">
    <cofactor evidence="8">
        <name>Mg(2+)</name>
        <dbReference type="ChEBI" id="CHEBI:18420"/>
    </cofactor>
    <text evidence="8">Binds 1 Mg(2+) ion per subunit.</text>
</comment>
<feature type="active site" evidence="9">
    <location>
        <position position="140"/>
    </location>
</feature>
<dbReference type="RefSeq" id="WP_178931184.1">
    <property type="nucleotide sequence ID" value="NZ_JACBAZ010000001.1"/>
</dbReference>
<dbReference type="InterPro" id="IPR018220">
    <property type="entry name" value="Adenylosuccin_syn_GTP-bd"/>
</dbReference>
<feature type="binding site" evidence="8">
    <location>
        <begin position="11"/>
        <end position="17"/>
    </location>
    <ligand>
        <name>GTP</name>
        <dbReference type="ChEBI" id="CHEBI:37565"/>
    </ligand>
</feature>
<comment type="pathway">
    <text evidence="8 10">Purine metabolism; AMP biosynthesis via de novo pathway; AMP from IMP: step 1/2.</text>
</comment>
<keyword evidence="2 8" id="KW-0436">Ligase</keyword>
<gene>
    <name evidence="8" type="primary">purA</name>
    <name evidence="11" type="ORF">HW115_03555</name>
</gene>
<dbReference type="PANTHER" id="PTHR11846">
    <property type="entry name" value="ADENYLOSUCCINATE SYNTHETASE"/>
    <property type="match status" value="1"/>
</dbReference>
<evidence type="ECO:0000256" key="5">
    <source>
        <dbReference type="ARBA" id="ARBA00022755"/>
    </source>
</evidence>
<keyword evidence="8" id="KW-0963">Cytoplasm</keyword>
<feature type="binding site" description="in other chain" evidence="8">
    <location>
        <position position="238"/>
    </location>
    <ligand>
        <name>IMP</name>
        <dbReference type="ChEBI" id="CHEBI:58053"/>
        <note>ligand shared between dimeric partners</note>
    </ligand>
</feature>
<keyword evidence="3 8" id="KW-0479">Metal-binding</keyword>
<evidence type="ECO:0000256" key="9">
    <source>
        <dbReference type="PROSITE-ProRule" id="PRU10134"/>
    </source>
</evidence>
<dbReference type="AlphaFoldDB" id="A0A851GCL0"/>
<dbReference type="GO" id="GO:0004019">
    <property type="term" value="F:adenylosuccinate synthase activity"/>
    <property type="evidence" value="ECO:0007669"/>
    <property type="project" value="UniProtKB-UniRule"/>
</dbReference>
<dbReference type="NCBIfam" id="TIGR00184">
    <property type="entry name" value="purA"/>
    <property type="match status" value="1"/>
</dbReference>
<feature type="active site" description="Proton donor" evidence="8">
    <location>
        <position position="40"/>
    </location>
</feature>
<dbReference type="GO" id="GO:0046040">
    <property type="term" value="P:IMP metabolic process"/>
    <property type="evidence" value="ECO:0007669"/>
    <property type="project" value="TreeGrafter"/>
</dbReference>
<keyword evidence="7 8" id="KW-0342">GTP-binding</keyword>
<evidence type="ECO:0000256" key="1">
    <source>
        <dbReference type="ARBA" id="ARBA00011738"/>
    </source>
</evidence>
<dbReference type="InterPro" id="IPR042109">
    <property type="entry name" value="Adenylosuccinate_synth_dom1"/>
</dbReference>
<name>A0A851GCL0_9BACT</name>
<feature type="binding site" evidence="8">
    <location>
        <begin position="297"/>
        <end position="303"/>
    </location>
    <ligand>
        <name>substrate</name>
    </ligand>
</feature>
<dbReference type="GO" id="GO:0005737">
    <property type="term" value="C:cytoplasm"/>
    <property type="evidence" value="ECO:0007669"/>
    <property type="project" value="UniProtKB-SubCell"/>
</dbReference>
<feature type="binding site" description="in other chain" evidence="8">
    <location>
        <begin position="12"/>
        <end position="15"/>
    </location>
    <ligand>
        <name>IMP</name>
        <dbReference type="ChEBI" id="CHEBI:58053"/>
        <note>ligand shared between dimeric partners</note>
    </ligand>
</feature>
<keyword evidence="12" id="KW-1185">Reference proteome</keyword>
<dbReference type="InterPro" id="IPR042110">
    <property type="entry name" value="Adenylosuccinate_synth_dom2"/>
</dbReference>
<dbReference type="InterPro" id="IPR027417">
    <property type="entry name" value="P-loop_NTPase"/>
</dbReference>
<dbReference type="CDD" id="cd03108">
    <property type="entry name" value="AdSS"/>
    <property type="match status" value="1"/>
</dbReference>
<dbReference type="FunFam" id="1.10.300.10:FF:000001">
    <property type="entry name" value="Adenylosuccinate synthetase"/>
    <property type="match status" value="1"/>
</dbReference>
<dbReference type="Proteomes" id="UP000557872">
    <property type="component" value="Unassembled WGS sequence"/>
</dbReference>
<comment type="similarity">
    <text evidence="8 10">Belongs to the adenylosuccinate synthetase family.</text>
</comment>
<organism evidence="11 12">
    <name type="scientific">Oceaniferula marina</name>
    <dbReference type="NCBI Taxonomy" id="2748318"/>
    <lineage>
        <taxon>Bacteria</taxon>
        <taxon>Pseudomonadati</taxon>
        <taxon>Verrucomicrobiota</taxon>
        <taxon>Verrucomicrobiia</taxon>
        <taxon>Verrucomicrobiales</taxon>
        <taxon>Verrucomicrobiaceae</taxon>
        <taxon>Oceaniferula</taxon>
    </lineage>
</organism>
<protein>
    <recommendedName>
        <fullName evidence="8 10">Adenylosuccinate synthetase</fullName>
        <shortName evidence="8">AMPSase</shortName>
        <shortName evidence="8">AdSS</shortName>
        <ecNumber evidence="8 10">6.3.4.4</ecNumber>
    </recommendedName>
    <alternativeName>
        <fullName evidence="8">IMP--aspartate ligase</fullName>
    </alternativeName>
</protein>
<feature type="binding site" evidence="8">
    <location>
        <begin position="411"/>
        <end position="413"/>
    </location>
    <ligand>
        <name>GTP</name>
        <dbReference type="ChEBI" id="CHEBI:37565"/>
    </ligand>
</feature>
<feature type="binding site" evidence="8">
    <location>
        <position position="303"/>
    </location>
    <ligand>
        <name>GTP</name>
        <dbReference type="ChEBI" id="CHEBI:37565"/>
    </ligand>
</feature>
<evidence type="ECO:0000256" key="4">
    <source>
        <dbReference type="ARBA" id="ARBA00022741"/>
    </source>
</evidence>